<evidence type="ECO:0000256" key="5">
    <source>
        <dbReference type="ARBA" id="ARBA00023014"/>
    </source>
</evidence>
<keyword evidence="4 7" id="KW-0408">Iron</keyword>
<dbReference type="FunFam" id="3.20.20.20:FF:000001">
    <property type="entry name" value="4-hydroxy-3-methylbut-2-en-1-yl diphosphate synthase (flavodoxin)"/>
    <property type="match status" value="1"/>
</dbReference>
<dbReference type="GO" id="GO:0016114">
    <property type="term" value="P:terpenoid biosynthetic process"/>
    <property type="evidence" value="ECO:0007669"/>
    <property type="project" value="InterPro"/>
</dbReference>
<dbReference type="EMBL" id="PDBW01000001">
    <property type="protein sequence ID" value="PFH02497.1"/>
    <property type="molecule type" value="Genomic_DNA"/>
</dbReference>
<dbReference type="InterPro" id="IPR004588">
    <property type="entry name" value="IspG_bac-typ"/>
</dbReference>
<evidence type="ECO:0000259" key="9">
    <source>
        <dbReference type="Pfam" id="PF26540"/>
    </source>
</evidence>
<dbReference type="GeneID" id="35803259"/>
<keyword evidence="3 7" id="KW-0560">Oxidoreductase</keyword>
<dbReference type="SMR" id="A0AB36TF52"/>
<comment type="pathway">
    <text evidence="7">Isoprenoid biosynthesis; isopentenyl diphosphate biosynthesis via DXP pathway; isopentenyl diphosphate from 1-deoxy-D-xylulose 5-phosphate: step 5/6.</text>
</comment>
<dbReference type="EC" id="1.17.7.3" evidence="7"/>
<evidence type="ECO:0000313" key="10">
    <source>
        <dbReference type="EMBL" id="PFH02497.1"/>
    </source>
</evidence>
<dbReference type="PIRSF" id="PIRSF004640">
    <property type="entry name" value="IspG"/>
    <property type="match status" value="1"/>
</dbReference>
<feature type="domain" description="IspG C-terminal" evidence="9">
    <location>
        <begin position="263"/>
        <end position="349"/>
    </location>
</feature>
<dbReference type="GO" id="GO:0046429">
    <property type="term" value="F:4-hydroxy-3-methylbut-2-en-1-yl diphosphate synthase activity (ferredoxin)"/>
    <property type="evidence" value="ECO:0007669"/>
    <property type="project" value="UniProtKB-UniRule"/>
</dbReference>
<dbReference type="Pfam" id="PF26540">
    <property type="entry name" value="GcpE_C"/>
    <property type="match status" value="1"/>
</dbReference>
<dbReference type="InterPro" id="IPR045854">
    <property type="entry name" value="NO2/SO3_Rdtase_4Fe4S_sf"/>
</dbReference>
<keyword evidence="5 7" id="KW-0411">Iron-sulfur</keyword>
<feature type="binding site" evidence="7">
    <location>
        <position position="309"/>
    </location>
    <ligand>
        <name>[4Fe-4S] cluster</name>
        <dbReference type="ChEBI" id="CHEBI:49883"/>
    </ligand>
</feature>
<feature type="domain" description="IspG TIM-barrel" evidence="8">
    <location>
        <begin position="9"/>
        <end position="248"/>
    </location>
</feature>
<dbReference type="AlphaFoldDB" id="A0AB36TF52"/>
<accession>A0AB36TF52</accession>
<dbReference type="NCBIfam" id="TIGR00612">
    <property type="entry name" value="ispG_gcpE"/>
    <property type="match status" value="1"/>
</dbReference>
<dbReference type="PANTHER" id="PTHR30454:SF0">
    <property type="entry name" value="4-HYDROXY-3-METHYLBUT-2-EN-1-YL DIPHOSPHATE SYNTHASE (FERREDOXIN), CHLOROPLASTIC"/>
    <property type="match status" value="1"/>
</dbReference>
<dbReference type="GO" id="GO:0005506">
    <property type="term" value="F:iron ion binding"/>
    <property type="evidence" value="ECO:0007669"/>
    <property type="project" value="InterPro"/>
</dbReference>
<comment type="function">
    <text evidence="7">Converts 2C-methyl-D-erythritol 2,4-cyclodiphosphate (ME-2,4cPP) into 1-hydroxy-2-methyl-2-(E)-butenyl 4-diphosphate.</text>
</comment>
<comment type="caution">
    <text evidence="10">The sequence shown here is derived from an EMBL/GenBank/DDBJ whole genome shotgun (WGS) entry which is preliminary data.</text>
</comment>
<protein>
    <recommendedName>
        <fullName evidence="7">4-hydroxy-3-methylbut-2-en-1-yl diphosphate synthase (flavodoxin)</fullName>
        <ecNumber evidence="7">1.17.7.3</ecNumber>
    </recommendedName>
    <alternativeName>
        <fullName evidence="7">1-hydroxy-2-methyl-2-(E)-butenyl 4-diphosphate synthase</fullName>
    </alternativeName>
</protein>
<dbReference type="SUPFAM" id="SSF51717">
    <property type="entry name" value="Dihydropteroate synthetase-like"/>
    <property type="match status" value="1"/>
</dbReference>
<dbReference type="InterPro" id="IPR011005">
    <property type="entry name" value="Dihydropteroate_synth-like_sf"/>
</dbReference>
<dbReference type="Pfam" id="PF04551">
    <property type="entry name" value="GcpE"/>
    <property type="match status" value="1"/>
</dbReference>
<dbReference type="InterPro" id="IPR058578">
    <property type="entry name" value="IspG_TIM"/>
</dbReference>
<comment type="cofactor">
    <cofactor evidence="7">
        <name>[4Fe-4S] cluster</name>
        <dbReference type="ChEBI" id="CHEBI:49883"/>
    </cofactor>
    <text evidence="7">Binds 1 [4Fe-4S] cluster.</text>
</comment>
<keyword evidence="1 7" id="KW-0004">4Fe-4S</keyword>
<keyword evidence="6 7" id="KW-0414">Isoprene biosynthesis</keyword>
<feature type="binding site" evidence="7">
    <location>
        <position position="302"/>
    </location>
    <ligand>
        <name>[4Fe-4S] cluster</name>
        <dbReference type="ChEBI" id="CHEBI:49883"/>
    </ligand>
</feature>
<dbReference type="NCBIfam" id="NF001540">
    <property type="entry name" value="PRK00366.1"/>
    <property type="match status" value="1"/>
</dbReference>
<dbReference type="GO" id="GO:0051539">
    <property type="term" value="F:4 iron, 4 sulfur cluster binding"/>
    <property type="evidence" value="ECO:0007669"/>
    <property type="project" value="UniProtKB-UniRule"/>
</dbReference>
<organism evidence="10 11">
    <name type="scientific">Acetivibrio thermocellus AD2</name>
    <dbReference type="NCBI Taxonomy" id="1138384"/>
    <lineage>
        <taxon>Bacteria</taxon>
        <taxon>Bacillati</taxon>
        <taxon>Bacillota</taxon>
        <taxon>Clostridia</taxon>
        <taxon>Eubacteriales</taxon>
        <taxon>Oscillospiraceae</taxon>
        <taxon>Acetivibrio</taxon>
    </lineage>
</organism>
<evidence type="ECO:0000256" key="7">
    <source>
        <dbReference type="HAMAP-Rule" id="MF_00159"/>
    </source>
</evidence>
<dbReference type="Gene3D" id="3.20.20.20">
    <property type="entry name" value="Dihydropteroate synthase-like"/>
    <property type="match status" value="1"/>
</dbReference>
<evidence type="ECO:0000256" key="1">
    <source>
        <dbReference type="ARBA" id="ARBA00022485"/>
    </source>
</evidence>
<dbReference type="GO" id="GO:0019288">
    <property type="term" value="P:isopentenyl diphosphate biosynthetic process, methylerythritol 4-phosphate pathway"/>
    <property type="evidence" value="ECO:0007669"/>
    <property type="project" value="UniProtKB-UniRule"/>
</dbReference>
<evidence type="ECO:0000259" key="8">
    <source>
        <dbReference type="Pfam" id="PF04551"/>
    </source>
</evidence>
<evidence type="ECO:0000313" key="11">
    <source>
        <dbReference type="Proteomes" id="UP000223596"/>
    </source>
</evidence>
<evidence type="ECO:0000256" key="2">
    <source>
        <dbReference type="ARBA" id="ARBA00022723"/>
    </source>
</evidence>
<dbReference type="InterPro" id="IPR058579">
    <property type="entry name" value="IspG_C"/>
</dbReference>
<name>A0AB36TF52_ACETH</name>
<dbReference type="Gene3D" id="3.30.413.10">
    <property type="entry name" value="Sulfite Reductase Hemoprotein, domain 1"/>
    <property type="match status" value="1"/>
</dbReference>
<dbReference type="InterPro" id="IPR016425">
    <property type="entry name" value="IspG_bac"/>
</dbReference>
<dbReference type="SUPFAM" id="SSF56014">
    <property type="entry name" value="Nitrite and sulphite reductase 4Fe-4S domain-like"/>
    <property type="match status" value="1"/>
</dbReference>
<comment type="catalytic activity">
    <reaction evidence="7">
        <text>(2E)-4-hydroxy-3-methylbut-2-enyl diphosphate + oxidized [flavodoxin] + H2O + 2 H(+) = 2-C-methyl-D-erythritol 2,4-cyclic diphosphate + reduced [flavodoxin]</text>
        <dbReference type="Rhea" id="RHEA:43604"/>
        <dbReference type="Rhea" id="RHEA-COMP:10622"/>
        <dbReference type="Rhea" id="RHEA-COMP:10623"/>
        <dbReference type="ChEBI" id="CHEBI:15377"/>
        <dbReference type="ChEBI" id="CHEBI:15378"/>
        <dbReference type="ChEBI" id="CHEBI:57618"/>
        <dbReference type="ChEBI" id="CHEBI:58210"/>
        <dbReference type="ChEBI" id="CHEBI:58483"/>
        <dbReference type="ChEBI" id="CHEBI:128753"/>
        <dbReference type="EC" id="1.17.7.3"/>
    </reaction>
</comment>
<feature type="binding site" evidence="7">
    <location>
        <position position="267"/>
    </location>
    <ligand>
        <name>[4Fe-4S] cluster</name>
        <dbReference type="ChEBI" id="CHEBI:49883"/>
    </ligand>
</feature>
<gene>
    <name evidence="7" type="primary">ispG</name>
    <name evidence="10" type="ORF">M972_111275</name>
</gene>
<feature type="binding site" evidence="7">
    <location>
        <position position="270"/>
    </location>
    <ligand>
        <name>[4Fe-4S] cluster</name>
        <dbReference type="ChEBI" id="CHEBI:49883"/>
    </ligand>
</feature>
<sequence>MEYIKRKKTRKVRVGDIYIGGDAKITVQSMTNTDTRDVEATVNQIKMLEDIGCDIIRVAVVDQEAAEAIKEIKKSIKIPLVADIHFDYRLAISSMENGADKIRLNPGNIGDRERVRKVVEVAKSRQIPIRIGVNSGSLEKNVIEKYGGITPEAMVESALQHVRILEELDFYDIVISLKASSVPMTIAAYRLMSEKTDYPLHIGVTEAGTVFKGTIKSCAGLGCLLAEGIGDTIRVSLTGDPKEEVLVGHELLRALGIEKGGIELVSCPTCGRCQIDLIGIAEKVEERLEGLDKNIKVAIMGCAVNGPGEAKEADIGIAGGKGEVLLFKKGVIVRKIPQERAVEELMEEILRM</sequence>
<dbReference type="PANTHER" id="PTHR30454">
    <property type="entry name" value="4-HYDROXY-3-METHYLBUT-2-EN-1-YL DIPHOSPHATE SYNTHASE"/>
    <property type="match status" value="1"/>
</dbReference>
<evidence type="ECO:0000256" key="3">
    <source>
        <dbReference type="ARBA" id="ARBA00023002"/>
    </source>
</evidence>
<dbReference type="HAMAP" id="MF_00159">
    <property type="entry name" value="IspG"/>
    <property type="match status" value="1"/>
</dbReference>
<evidence type="ECO:0000256" key="4">
    <source>
        <dbReference type="ARBA" id="ARBA00023004"/>
    </source>
</evidence>
<keyword evidence="2 7" id="KW-0479">Metal-binding</keyword>
<comment type="similarity">
    <text evidence="7">Belongs to the IspG family.</text>
</comment>
<dbReference type="GO" id="GO:0141197">
    <property type="term" value="F:4-hydroxy-3-methylbut-2-enyl-diphosphate synthase activity (flavodoxin)"/>
    <property type="evidence" value="ECO:0007669"/>
    <property type="project" value="UniProtKB-EC"/>
</dbReference>
<evidence type="ECO:0000256" key="6">
    <source>
        <dbReference type="ARBA" id="ARBA00023229"/>
    </source>
</evidence>
<dbReference type="RefSeq" id="WP_003515550.1">
    <property type="nucleotide sequence ID" value="NZ_CP013828.1"/>
</dbReference>
<proteinExistence type="inferred from homology"/>
<reference evidence="10 11" key="1">
    <citation type="submission" date="2017-09" db="EMBL/GenBank/DDBJ databases">
        <title>Evaluation of Pacific Biosciences Sequencing Technology to Finishing C. thermocellum Genome Sequences.</title>
        <authorList>
            <person name="Brown S."/>
        </authorList>
    </citation>
    <scope>NUCLEOTIDE SEQUENCE [LARGE SCALE GENOMIC DNA]</scope>
    <source>
        <strain evidence="10 11">AD2</strain>
    </source>
</reference>
<dbReference type="Proteomes" id="UP000223596">
    <property type="component" value="Unassembled WGS sequence"/>
</dbReference>